<gene>
    <name evidence="2" type="ORF">BCR34DRAFT_590274</name>
</gene>
<dbReference type="AlphaFoldDB" id="A0A1Y1ZBI3"/>
<evidence type="ECO:0000313" key="2">
    <source>
        <dbReference type="EMBL" id="ORY07546.1"/>
    </source>
</evidence>
<dbReference type="Pfam" id="PF03473">
    <property type="entry name" value="MOSC"/>
    <property type="match status" value="1"/>
</dbReference>
<keyword evidence="3" id="KW-1185">Reference proteome</keyword>
<accession>A0A1Y1ZBI3</accession>
<comment type="caution">
    <text evidence="2">The sequence shown here is derived from an EMBL/GenBank/DDBJ whole genome shotgun (WGS) entry which is preliminary data.</text>
</comment>
<dbReference type="Proteomes" id="UP000193144">
    <property type="component" value="Unassembled WGS sequence"/>
</dbReference>
<dbReference type="SUPFAM" id="SSF50800">
    <property type="entry name" value="PK beta-barrel domain-like"/>
    <property type="match status" value="1"/>
</dbReference>
<organism evidence="2 3">
    <name type="scientific">Clohesyomyces aquaticus</name>
    <dbReference type="NCBI Taxonomy" id="1231657"/>
    <lineage>
        <taxon>Eukaryota</taxon>
        <taxon>Fungi</taxon>
        <taxon>Dikarya</taxon>
        <taxon>Ascomycota</taxon>
        <taxon>Pezizomycotina</taxon>
        <taxon>Dothideomycetes</taxon>
        <taxon>Pleosporomycetidae</taxon>
        <taxon>Pleosporales</taxon>
        <taxon>Lindgomycetaceae</taxon>
        <taxon>Clohesyomyces</taxon>
    </lineage>
</organism>
<sequence>MAVANFNEMSLFLTSITYPGEDEADGGTIAVSYRSPGKTSSETFDTLDIPLQPDTKDLETIEVAMHDSPTKAFEMAAQYSSWFSSRFGYEVVLAYLGSNLRNVLFQEMNPTTRTSWLSSVASGILGGSNKGEKITFSDCSPYLITSKTSLADVSARLPEGEEMDMTKFRPNIVVEGADQAWEEDYWGKISMNDAEFTCAHNCVRCSSINVDYATGKPAEGEAGSVLKKLQRDRRIDAGAKWSPVFGRYSFLNVKHGHLVLKVGNEVNVTQVNPERTIFSWKGLG</sequence>
<dbReference type="GO" id="GO:0030151">
    <property type="term" value="F:molybdenum ion binding"/>
    <property type="evidence" value="ECO:0007669"/>
    <property type="project" value="InterPro"/>
</dbReference>
<reference evidence="2 3" key="1">
    <citation type="submission" date="2016-07" db="EMBL/GenBank/DDBJ databases">
        <title>Pervasive Adenine N6-methylation of Active Genes in Fungi.</title>
        <authorList>
            <consortium name="DOE Joint Genome Institute"/>
            <person name="Mondo S.J."/>
            <person name="Dannebaum R.O."/>
            <person name="Kuo R.C."/>
            <person name="Labutti K."/>
            <person name="Haridas S."/>
            <person name="Kuo A."/>
            <person name="Salamov A."/>
            <person name="Ahrendt S.R."/>
            <person name="Lipzen A."/>
            <person name="Sullivan W."/>
            <person name="Andreopoulos W.B."/>
            <person name="Clum A."/>
            <person name="Lindquist E."/>
            <person name="Daum C."/>
            <person name="Ramamoorthy G.K."/>
            <person name="Gryganskyi A."/>
            <person name="Culley D."/>
            <person name="Magnuson J.K."/>
            <person name="James T.Y."/>
            <person name="O'Malley M.A."/>
            <person name="Stajich J.E."/>
            <person name="Spatafora J.W."/>
            <person name="Visel A."/>
            <person name="Grigoriev I.V."/>
        </authorList>
    </citation>
    <scope>NUCLEOTIDE SEQUENCE [LARGE SCALE GENOMIC DNA]</scope>
    <source>
        <strain evidence="2 3">CBS 115471</strain>
    </source>
</reference>
<dbReference type="InterPro" id="IPR005302">
    <property type="entry name" value="MoCF_Sase_C"/>
</dbReference>
<dbReference type="OrthoDB" id="17255at2759"/>
<protein>
    <submittedName>
        <fullName evidence="2">MOSC domain-domain-containing protein</fullName>
    </submittedName>
</protein>
<dbReference type="STRING" id="1231657.A0A1Y1ZBI3"/>
<name>A0A1Y1ZBI3_9PLEO</name>
<dbReference type="EMBL" id="MCFA01000108">
    <property type="protein sequence ID" value="ORY07546.1"/>
    <property type="molecule type" value="Genomic_DNA"/>
</dbReference>
<dbReference type="PROSITE" id="PS51340">
    <property type="entry name" value="MOSC"/>
    <property type="match status" value="1"/>
</dbReference>
<proteinExistence type="predicted"/>
<evidence type="ECO:0000259" key="1">
    <source>
        <dbReference type="PROSITE" id="PS51340"/>
    </source>
</evidence>
<evidence type="ECO:0000313" key="3">
    <source>
        <dbReference type="Proteomes" id="UP000193144"/>
    </source>
</evidence>
<dbReference type="GO" id="GO:0030170">
    <property type="term" value="F:pyridoxal phosphate binding"/>
    <property type="evidence" value="ECO:0007669"/>
    <property type="project" value="InterPro"/>
</dbReference>
<dbReference type="GO" id="GO:0003824">
    <property type="term" value="F:catalytic activity"/>
    <property type="evidence" value="ECO:0007669"/>
    <property type="project" value="InterPro"/>
</dbReference>
<feature type="domain" description="MOSC" evidence="1">
    <location>
        <begin position="112"/>
        <end position="269"/>
    </location>
</feature>
<dbReference type="InterPro" id="IPR011037">
    <property type="entry name" value="Pyrv_Knase-like_insert_dom_sf"/>
</dbReference>